<organism evidence="2 3">
    <name type="scientific">Eumeta variegata</name>
    <name type="common">Bagworm moth</name>
    <name type="synonym">Eumeta japonica</name>
    <dbReference type="NCBI Taxonomy" id="151549"/>
    <lineage>
        <taxon>Eukaryota</taxon>
        <taxon>Metazoa</taxon>
        <taxon>Ecdysozoa</taxon>
        <taxon>Arthropoda</taxon>
        <taxon>Hexapoda</taxon>
        <taxon>Insecta</taxon>
        <taxon>Pterygota</taxon>
        <taxon>Neoptera</taxon>
        <taxon>Endopterygota</taxon>
        <taxon>Lepidoptera</taxon>
        <taxon>Glossata</taxon>
        <taxon>Ditrysia</taxon>
        <taxon>Tineoidea</taxon>
        <taxon>Psychidae</taxon>
        <taxon>Oiketicinae</taxon>
        <taxon>Eumeta</taxon>
    </lineage>
</organism>
<keyword evidence="3" id="KW-1185">Reference proteome</keyword>
<evidence type="ECO:0000313" key="2">
    <source>
        <dbReference type="EMBL" id="GBP64196.1"/>
    </source>
</evidence>
<dbReference type="EMBL" id="BGZK01000890">
    <property type="protein sequence ID" value="GBP64196.1"/>
    <property type="molecule type" value="Genomic_DNA"/>
</dbReference>
<name>A0A4C1XJT8_EUMVA</name>
<reference evidence="2 3" key="1">
    <citation type="journal article" date="2019" name="Commun. Biol.">
        <title>The bagworm genome reveals a unique fibroin gene that provides high tensile strength.</title>
        <authorList>
            <person name="Kono N."/>
            <person name="Nakamura H."/>
            <person name="Ohtoshi R."/>
            <person name="Tomita M."/>
            <person name="Numata K."/>
            <person name="Arakawa K."/>
        </authorList>
    </citation>
    <scope>NUCLEOTIDE SEQUENCE [LARGE SCALE GENOMIC DNA]</scope>
</reference>
<proteinExistence type="predicted"/>
<gene>
    <name evidence="2" type="ORF">EVAR_35585_1</name>
</gene>
<comment type="caution">
    <text evidence="2">The sequence shown here is derived from an EMBL/GenBank/DDBJ whole genome shotgun (WGS) entry which is preliminary data.</text>
</comment>
<feature type="region of interest" description="Disordered" evidence="1">
    <location>
        <begin position="19"/>
        <end position="62"/>
    </location>
</feature>
<evidence type="ECO:0000256" key="1">
    <source>
        <dbReference type="SAM" id="MobiDB-lite"/>
    </source>
</evidence>
<sequence length="94" mass="10457">MMLNSLTPPLDLRLNLKIFTNRTPPRGPSPPDPSGRIFDEKTPGHEAIISPPSRTCDQEKRSRMIQERTNYQFSLASSSVAGAKNLTPFQPPPI</sequence>
<accession>A0A4C1XJT8</accession>
<dbReference type="Proteomes" id="UP000299102">
    <property type="component" value="Unassembled WGS sequence"/>
</dbReference>
<evidence type="ECO:0000313" key="3">
    <source>
        <dbReference type="Proteomes" id="UP000299102"/>
    </source>
</evidence>
<protein>
    <submittedName>
        <fullName evidence="2">Uncharacterized protein</fullName>
    </submittedName>
</protein>
<dbReference type="AlphaFoldDB" id="A0A4C1XJT8"/>